<dbReference type="Proteomes" id="UP000800039">
    <property type="component" value="Unassembled WGS sequence"/>
</dbReference>
<gene>
    <name evidence="3" type="ORF">K460DRAFT_277935</name>
</gene>
<evidence type="ECO:0000313" key="4">
    <source>
        <dbReference type="Proteomes" id="UP000800039"/>
    </source>
</evidence>
<feature type="transmembrane region" description="Helical" evidence="2">
    <location>
        <begin position="93"/>
        <end position="117"/>
    </location>
</feature>
<dbReference type="EMBL" id="ML976615">
    <property type="protein sequence ID" value="KAF1848747.1"/>
    <property type="molecule type" value="Genomic_DNA"/>
</dbReference>
<dbReference type="GeneID" id="63845464"/>
<evidence type="ECO:0000313" key="3">
    <source>
        <dbReference type="EMBL" id="KAF1848747.1"/>
    </source>
</evidence>
<dbReference type="RefSeq" id="XP_040791310.1">
    <property type="nucleotide sequence ID" value="XM_040928211.1"/>
</dbReference>
<comment type="caution">
    <text evidence="3">The sequence shown here is derived from an EMBL/GenBank/DDBJ whole genome shotgun (WGS) entry which is preliminary data.</text>
</comment>
<keyword evidence="2" id="KW-0812">Transmembrane</keyword>
<feature type="region of interest" description="Disordered" evidence="1">
    <location>
        <begin position="55"/>
        <end position="74"/>
    </location>
</feature>
<dbReference type="AlphaFoldDB" id="A0A9P4GN72"/>
<evidence type="ECO:0000256" key="2">
    <source>
        <dbReference type="SAM" id="Phobius"/>
    </source>
</evidence>
<dbReference type="OrthoDB" id="3683032at2759"/>
<protein>
    <submittedName>
        <fullName evidence="3">Uncharacterized protein</fullName>
    </submittedName>
</protein>
<sequence>MDVALPHASLLTYFRRPTAAAEPNTSEASPPPYSNCNDTHSKLFAITQTREVEDEESQCGFPDEGTPYHDDDDNNNAFKSIALRDTRNSKQNVYAFCCFWCASSVCVLIAFGIFFALDLGFSQIGYGTGMAQWMIHGPARRSSTQHEMRFCLATPNREAPGPQTWRYIAPMTYDDCATEITTLLASPSEFWKLLPGDEILMVDGSHPDNRDDEDHRYMRI</sequence>
<evidence type="ECO:0000256" key="1">
    <source>
        <dbReference type="SAM" id="MobiDB-lite"/>
    </source>
</evidence>
<keyword evidence="4" id="KW-1185">Reference proteome</keyword>
<keyword evidence="2" id="KW-1133">Transmembrane helix</keyword>
<proteinExistence type="predicted"/>
<reference evidence="3" key="1">
    <citation type="submission" date="2020-01" db="EMBL/GenBank/DDBJ databases">
        <authorList>
            <consortium name="DOE Joint Genome Institute"/>
            <person name="Haridas S."/>
            <person name="Albert R."/>
            <person name="Binder M."/>
            <person name="Bloem J."/>
            <person name="Labutti K."/>
            <person name="Salamov A."/>
            <person name="Andreopoulos B."/>
            <person name="Baker S.E."/>
            <person name="Barry K."/>
            <person name="Bills G."/>
            <person name="Bluhm B.H."/>
            <person name="Cannon C."/>
            <person name="Castanera R."/>
            <person name="Culley D.E."/>
            <person name="Daum C."/>
            <person name="Ezra D."/>
            <person name="Gonzalez J.B."/>
            <person name="Henrissat B."/>
            <person name="Kuo A."/>
            <person name="Liang C."/>
            <person name="Lipzen A."/>
            <person name="Lutzoni F."/>
            <person name="Magnuson J."/>
            <person name="Mondo S."/>
            <person name="Nolan M."/>
            <person name="Ohm R."/>
            <person name="Pangilinan J."/>
            <person name="Park H.-J."/>
            <person name="Ramirez L."/>
            <person name="Alfaro M."/>
            <person name="Sun H."/>
            <person name="Tritt A."/>
            <person name="Yoshinaga Y."/>
            <person name="Zwiers L.-H."/>
            <person name="Turgeon B.G."/>
            <person name="Goodwin S.B."/>
            <person name="Spatafora J.W."/>
            <person name="Crous P.W."/>
            <person name="Grigoriev I.V."/>
        </authorList>
    </citation>
    <scope>NUCLEOTIDE SEQUENCE</scope>
    <source>
        <strain evidence="3">CBS 394.84</strain>
    </source>
</reference>
<keyword evidence="2" id="KW-0472">Membrane</keyword>
<accession>A0A9P4GN72</accession>
<organism evidence="3 4">
    <name type="scientific">Cucurbitaria berberidis CBS 394.84</name>
    <dbReference type="NCBI Taxonomy" id="1168544"/>
    <lineage>
        <taxon>Eukaryota</taxon>
        <taxon>Fungi</taxon>
        <taxon>Dikarya</taxon>
        <taxon>Ascomycota</taxon>
        <taxon>Pezizomycotina</taxon>
        <taxon>Dothideomycetes</taxon>
        <taxon>Pleosporomycetidae</taxon>
        <taxon>Pleosporales</taxon>
        <taxon>Pleosporineae</taxon>
        <taxon>Cucurbitariaceae</taxon>
        <taxon>Cucurbitaria</taxon>
    </lineage>
</organism>
<name>A0A9P4GN72_9PLEO</name>